<proteinExistence type="predicted"/>
<dbReference type="EMBL" id="BJVC01000002">
    <property type="protein sequence ID" value="GEL01925.1"/>
    <property type="molecule type" value="Genomic_DNA"/>
</dbReference>
<evidence type="ECO:0000256" key="2">
    <source>
        <dbReference type="SAM" id="Phobius"/>
    </source>
</evidence>
<feature type="transmembrane region" description="Helical" evidence="2">
    <location>
        <begin position="467"/>
        <end position="489"/>
    </location>
</feature>
<name>A0A511BNU0_9PROT</name>
<feature type="transmembrane region" description="Helical" evidence="2">
    <location>
        <begin position="387"/>
        <end position="412"/>
    </location>
</feature>
<feature type="transmembrane region" description="Helical" evidence="2">
    <location>
        <begin position="338"/>
        <end position="354"/>
    </location>
</feature>
<dbReference type="InterPro" id="IPR027463">
    <property type="entry name" value="AcrB_DN_DC_subdom"/>
</dbReference>
<feature type="transmembrane region" description="Helical" evidence="2">
    <location>
        <begin position="906"/>
        <end position="924"/>
    </location>
</feature>
<dbReference type="GO" id="GO:0042910">
    <property type="term" value="F:xenobiotic transmembrane transporter activity"/>
    <property type="evidence" value="ECO:0007669"/>
    <property type="project" value="TreeGrafter"/>
</dbReference>
<dbReference type="Gene3D" id="3.30.70.1440">
    <property type="entry name" value="Multidrug efflux transporter AcrB pore domain"/>
    <property type="match status" value="1"/>
</dbReference>
<evidence type="ECO:0000313" key="3">
    <source>
        <dbReference type="EMBL" id="GEL01925.1"/>
    </source>
</evidence>
<sequence length="1069" mass="114238">MQFMLKLLKGRAAILGAVVLLMIAGIADLRTLSVEPVPDISPRQVLVSVQAPGLPTEEVERLVTFPIETVMSGLVGVTSMRSVSRTGVAVLYLQFDDGTDIYRARELVAQRLDTARAAVTVRGLSISMGPMATGMGEIMQIQIHGKGRSLAALNRIMTWNVVPRLRLIPGVIDVNINGGASQTFEVALNPMALRQYRVSVSDVFRAVDQDNEAAGGAWIEHNDEQHVIVGRSLIDSLAELGDVQVRSMPNGGVVHVRDVGSVHEGRLPRLGGVTRDGQGEIVNAVILLRQGANAEATLDRIRKALPQIVHSLPEGVTIEPYYSRATLTDVTIHTVKENLLLGALLVLVVLLVVIGDWRASLVIISVIPFSLVAAMVGMNHLGISANLLSLGAIDFGMVVDSALVIVESVLASQAAASVPLTHRIAATVASVARPVIFAILIIIMVYLPVLTLEGIEGRMFRPMAQTVILALIASLVYALVCVPAFAALIMRIKPHTHAQDGAHDGAHEEAHEASGGETAAENKAAPGKGPEGSGAAHPLTGTEHDTAFIRFLRRGFEPASRWCMARGRLVVGIALAVLVVSVGLTTRLGGEFIPQLQEGDLIVTSTRLPGISLDASLRAVQRIERTLRAFPDVRLVVSNTGTSAIPTDPQGGEQSDTYVLLKPRSEWKTASTQEGLVTAFNKALLRDNPGSLYNWSQPIQMRMDDLQSGVRSQIAIGIYGPKIDTLMKLAAETAEVVAAVPGAADVAPQDVGTIPYLHIDVDRTAAARLDVDTAEVLDVVESVGGHVGPPVSLQDALIPTEVRIAPGGREDMDDIRMLPVVTRGDHVVRLEQVADITTRDGPAAIRRNQGERRMMVQANVRGRDLSSFVQAAQSAVQKKIALPPGYRIEWSGQFKNLQTAVARLEIVVPITLVLIFCLLVLALGDVWLAGLVFVNLPFAATGGIMALWIRGMPFSISAGIGFIALFGVATLNGVVLISYIRDKRLAGLDAVSAAVTSARERFRPVMATATVACLGFFPMAFSMSEGAEVEKPLATVVIGGLISCTALTLLVLPTLYIKLSQWRERTASL</sequence>
<organism evidence="3 4">
    <name type="scientific">Swaminathania salitolerans</name>
    <dbReference type="NCBI Taxonomy" id="182838"/>
    <lineage>
        <taxon>Bacteria</taxon>
        <taxon>Pseudomonadati</taxon>
        <taxon>Pseudomonadota</taxon>
        <taxon>Alphaproteobacteria</taxon>
        <taxon>Acetobacterales</taxon>
        <taxon>Acetobacteraceae</taxon>
        <taxon>Swaminathania</taxon>
    </lineage>
</organism>
<keyword evidence="4" id="KW-1185">Reference proteome</keyword>
<evidence type="ECO:0000256" key="1">
    <source>
        <dbReference type="SAM" id="MobiDB-lite"/>
    </source>
</evidence>
<feature type="transmembrane region" description="Helical" evidence="2">
    <location>
        <begin position="955"/>
        <end position="980"/>
    </location>
</feature>
<dbReference type="Pfam" id="PF00873">
    <property type="entry name" value="ACR_tran"/>
    <property type="match status" value="1"/>
</dbReference>
<dbReference type="PRINTS" id="PR00702">
    <property type="entry name" value="ACRIFLAVINRP"/>
</dbReference>
<dbReference type="Proteomes" id="UP000321405">
    <property type="component" value="Unassembled WGS sequence"/>
</dbReference>
<reference evidence="3 4" key="1">
    <citation type="submission" date="2019-07" db="EMBL/GenBank/DDBJ databases">
        <title>Whole genome shotgun sequence of Swaminathania salitolerans NBRC 104436.</title>
        <authorList>
            <person name="Hosoyama A."/>
            <person name="Uohara A."/>
            <person name="Ohji S."/>
            <person name="Ichikawa N."/>
        </authorList>
    </citation>
    <scope>NUCLEOTIDE SEQUENCE [LARGE SCALE GENOMIC DNA]</scope>
    <source>
        <strain evidence="3 4">NBRC 104436</strain>
    </source>
</reference>
<accession>A0A511BNU0</accession>
<dbReference type="PANTHER" id="PTHR32063">
    <property type="match status" value="1"/>
</dbReference>
<protein>
    <submittedName>
        <fullName evidence="3">Cation transporter</fullName>
    </submittedName>
</protein>
<dbReference type="Gene3D" id="3.30.70.1320">
    <property type="entry name" value="Multidrug efflux transporter AcrB pore domain like"/>
    <property type="match status" value="1"/>
</dbReference>
<keyword evidence="2" id="KW-0812">Transmembrane</keyword>
<feature type="transmembrane region" description="Helical" evidence="2">
    <location>
        <begin position="569"/>
        <end position="588"/>
    </location>
</feature>
<keyword evidence="2" id="KW-0472">Membrane</keyword>
<dbReference type="RefSeq" id="WP_147092906.1">
    <property type="nucleotide sequence ID" value="NZ_BJVC01000002.1"/>
</dbReference>
<dbReference type="SUPFAM" id="SSF82693">
    <property type="entry name" value="Multidrug efflux transporter AcrB pore domain, PN1, PN2, PC1 and PC2 subdomains"/>
    <property type="match status" value="3"/>
</dbReference>
<evidence type="ECO:0000313" key="4">
    <source>
        <dbReference type="Proteomes" id="UP000321405"/>
    </source>
</evidence>
<keyword evidence="2" id="KW-1133">Transmembrane helix</keyword>
<dbReference type="Gene3D" id="1.20.1640.10">
    <property type="entry name" value="Multidrug efflux transporter AcrB transmembrane domain"/>
    <property type="match status" value="2"/>
</dbReference>
<dbReference type="PANTHER" id="PTHR32063:SF24">
    <property type="entry name" value="CATION EFFLUX SYSTEM (ACRB_ACRD_ACRF FAMILY)"/>
    <property type="match status" value="1"/>
</dbReference>
<dbReference type="InterPro" id="IPR001036">
    <property type="entry name" value="Acrflvin-R"/>
</dbReference>
<feature type="region of interest" description="Disordered" evidence="1">
    <location>
        <begin position="499"/>
        <end position="540"/>
    </location>
</feature>
<feature type="transmembrane region" description="Helical" evidence="2">
    <location>
        <begin position="1033"/>
        <end position="1057"/>
    </location>
</feature>
<dbReference type="AlphaFoldDB" id="A0A511BNU0"/>
<feature type="transmembrane region" description="Helical" evidence="2">
    <location>
        <begin position="1001"/>
        <end position="1021"/>
    </location>
</feature>
<dbReference type="Gene3D" id="3.30.2090.10">
    <property type="entry name" value="Multidrug efflux transporter AcrB TolC docking domain, DN and DC subdomains"/>
    <property type="match status" value="2"/>
</dbReference>
<dbReference type="SUPFAM" id="SSF82714">
    <property type="entry name" value="Multidrug efflux transporter AcrB TolC docking domain, DN and DC subdomains"/>
    <property type="match status" value="2"/>
</dbReference>
<comment type="caution">
    <text evidence="3">The sequence shown here is derived from an EMBL/GenBank/DDBJ whole genome shotgun (WGS) entry which is preliminary data.</text>
</comment>
<dbReference type="Gene3D" id="3.30.70.1430">
    <property type="entry name" value="Multidrug efflux transporter AcrB pore domain"/>
    <property type="match status" value="2"/>
</dbReference>
<feature type="transmembrane region" description="Helical" evidence="2">
    <location>
        <begin position="424"/>
        <end position="447"/>
    </location>
</feature>
<dbReference type="SUPFAM" id="SSF82866">
    <property type="entry name" value="Multidrug efflux transporter AcrB transmembrane domain"/>
    <property type="match status" value="2"/>
</dbReference>
<gene>
    <name evidence="3" type="ORF">SSA02_10880</name>
</gene>
<feature type="transmembrane region" description="Helical" evidence="2">
    <location>
        <begin position="931"/>
        <end position="949"/>
    </location>
</feature>
<dbReference type="GO" id="GO:0005886">
    <property type="term" value="C:plasma membrane"/>
    <property type="evidence" value="ECO:0007669"/>
    <property type="project" value="TreeGrafter"/>
</dbReference>
<feature type="compositionally biased region" description="Basic and acidic residues" evidence="1">
    <location>
        <begin position="499"/>
        <end position="514"/>
    </location>
</feature>
<feature type="transmembrane region" description="Helical" evidence="2">
    <location>
        <begin position="361"/>
        <end position="381"/>
    </location>
</feature>
<dbReference type="OrthoDB" id="9758757at2"/>